<dbReference type="InterPro" id="IPR052022">
    <property type="entry name" value="26kDa_periplasmic_antigen"/>
</dbReference>
<dbReference type="Gene3D" id="3.30.70.2970">
    <property type="entry name" value="Protein of unknown function (DUF541), domain 2"/>
    <property type="match status" value="1"/>
</dbReference>
<dbReference type="GO" id="GO:0006974">
    <property type="term" value="P:DNA damage response"/>
    <property type="evidence" value="ECO:0007669"/>
    <property type="project" value="TreeGrafter"/>
</dbReference>
<evidence type="ECO:0000313" key="3">
    <source>
        <dbReference type="Proteomes" id="UP001333710"/>
    </source>
</evidence>
<dbReference type="RefSeq" id="WP_338292416.1">
    <property type="nucleotide sequence ID" value="NZ_AP027272.1"/>
</dbReference>
<feature type="signal peptide" evidence="1">
    <location>
        <begin position="1"/>
        <end position="18"/>
    </location>
</feature>
<keyword evidence="1" id="KW-0732">Signal</keyword>
<dbReference type="KEGG" id="pmaw:MACH26_19190"/>
<evidence type="ECO:0000256" key="1">
    <source>
        <dbReference type="SAM" id="SignalP"/>
    </source>
</evidence>
<name>A0AA48HGA1_9ALTE</name>
<dbReference type="Pfam" id="PF04402">
    <property type="entry name" value="SIMPL"/>
    <property type="match status" value="1"/>
</dbReference>
<dbReference type="EMBL" id="AP027272">
    <property type="protein sequence ID" value="BDX06398.1"/>
    <property type="molecule type" value="Genomic_DNA"/>
</dbReference>
<proteinExistence type="predicted"/>
<dbReference type="Proteomes" id="UP001333710">
    <property type="component" value="Chromosome"/>
</dbReference>
<accession>A0AA48HGA1</accession>
<dbReference type="PANTHER" id="PTHR34387:SF1">
    <property type="entry name" value="PERIPLASMIC IMMUNOGENIC PROTEIN"/>
    <property type="match status" value="1"/>
</dbReference>
<feature type="chain" id="PRO_5041454975" description="DUF541 domain-containing protein" evidence="1">
    <location>
        <begin position="19"/>
        <end position="224"/>
    </location>
</feature>
<dbReference type="InterPro" id="IPR007497">
    <property type="entry name" value="SIMPL/DUF541"/>
</dbReference>
<evidence type="ECO:0008006" key="4">
    <source>
        <dbReference type="Google" id="ProtNLM"/>
    </source>
</evidence>
<dbReference type="PANTHER" id="PTHR34387">
    <property type="entry name" value="SLR1258 PROTEIN"/>
    <property type="match status" value="1"/>
</dbReference>
<sequence>MKLLRILTIVWLAAFCSAANGQNIIQVVGSGQMNVQPDGLEFSIHIRERGPLVSKLFASANQKTTLIVNTLQKQKVNPKDIQSMQMRVTPWFVYENQTRQQRGFELSRQIQVTVRNTEKVAVLFDEVFRIGNLEITDISLLVSQQENYYREALVKALDDAKTKATLMAAQLDTKPGKVVSLIELNSQNTVPEMRTMMRSSGGSESFLPGEVTVTAVIEVQFAID</sequence>
<dbReference type="AlphaFoldDB" id="A0AA48HGA1"/>
<protein>
    <recommendedName>
        <fullName evidence="4">DUF541 domain-containing protein</fullName>
    </recommendedName>
</protein>
<evidence type="ECO:0000313" key="2">
    <source>
        <dbReference type="EMBL" id="BDX06398.1"/>
    </source>
</evidence>
<gene>
    <name evidence="2" type="ORF">MACH26_19190</name>
</gene>
<organism evidence="2 3">
    <name type="scientific">Planctobacterium marinum</name>
    <dbReference type="NCBI Taxonomy" id="1631968"/>
    <lineage>
        <taxon>Bacteria</taxon>
        <taxon>Pseudomonadati</taxon>
        <taxon>Pseudomonadota</taxon>
        <taxon>Gammaproteobacteria</taxon>
        <taxon>Alteromonadales</taxon>
        <taxon>Alteromonadaceae</taxon>
        <taxon>Planctobacterium</taxon>
    </lineage>
</organism>
<dbReference type="Gene3D" id="3.30.110.170">
    <property type="entry name" value="Protein of unknown function (DUF541), domain 1"/>
    <property type="match status" value="1"/>
</dbReference>
<reference evidence="2" key="1">
    <citation type="submission" date="2023-01" db="EMBL/GenBank/DDBJ databases">
        <title>Complete genome sequence of Planctobacterium marinum strain Dej080120_11.</title>
        <authorList>
            <person name="Ueki S."/>
            <person name="Maruyama F."/>
        </authorList>
    </citation>
    <scope>NUCLEOTIDE SEQUENCE</scope>
    <source>
        <strain evidence="2">Dej080120_11</strain>
    </source>
</reference>
<keyword evidence="3" id="KW-1185">Reference proteome</keyword>